<evidence type="ECO:0000313" key="3">
    <source>
        <dbReference type="EMBL" id="ABN54405.1"/>
    </source>
</evidence>
<dbReference type="EMBL" id="CP000568">
    <property type="protein sequence ID" value="ABN54405.1"/>
    <property type="molecule type" value="Genomic_DNA"/>
</dbReference>
<protein>
    <recommendedName>
        <fullName evidence="2">CRISPR type III-associated protein domain-containing protein</fullName>
    </recommendedName>
</protein>
<dbReference type="KEGG" id="cth:Cthe_3210"/>
<dbReference type="eggNOG" id="COG1337">
    <property type="taxonomic scope" value="Bacteria"/>
</dbReference>
<evidence type="ECO:0000259" key="2">
    <source>
        <dbReference type="Pfam" id="PF03787"/>
    </source>
</evidence>
<evidence type="ECO:0000313" key="4">
    <source>
        <dbReference type="Proteomes" id="UP000002145"/>
    </source>
</evidence>
<dbReference type="InterPro" id="IPR052216">
    <property type="entry name" value="CRISPR_Csm3_endoribonuclease"/>
</dbReference>
<feature type="domain" description="CRISPR type III-associated protein" evidence="2">
    <location>
        <begin position="7"/>
        <end position="197"/>
    </location>
</feature>
<name>A3DKC6_ACET2</name>
<reference evidence="3 4" key="2">
    <citation type="journal article" date="2013" name="Biotechnol. Biofuels">
        <title>Global transcriptome analysis of Clostridium thermocellum ATCC 27405 during growth on dilute acid pretreated Populus and switchgrass.</title>
        <authorList>
            <person name="Wilson C.M."/>
            <person name="Rodriguez M.Jr."/>
            <person name="Johnson C.M."/>
            <person name="Martin S.L."/>
            <person name="Chu T.M."/>
            <person name="Wolfinger R.D."/>
            <person name="Hauser L.J."/>
            <person name="Land M.L."/>
            <person name="Klingeman D.M."/>
            <person name="Syed M.H."/>
            <person name="Ragauskas A.J."/>
            <person name="Tschaplinski T.J."/>
            <person name="Mielenz J.R."/>
            <person name="Brown S.D."/>
        </authorList>
    </citation>
    <scope>NUCLEOTIDE SEQUENCE [LARGE SCALE GENOMIC DNA]</scope>
    <source>
        <strain evidence="4">ATCC 27405 / DSM 1237 / JCM 9322 / NBRC 103400 / NCIMB 10682 / NRRL B-4536 / VPI 7372</strain>
    </source>
</reference>
<dbReference type="InterPro" id="IPR005537">
    <property type="entry name" value="RAMP_III_fam"/>
</dbReference>
<evidence type="ECO:0000256" key="1">
    <source>
        <dbReference type="ARBA" id="ARBA00023118"/>
    </source>
</evidence>
<dbReference type="GO" id="GO:0051607">
    <property type="term" value="P:defense response to virus"/>
    <property type="evidence" value="ECO:0007669"/>
    <property type="project" value="UniProtKB-KW"/>
</dbReference>
<dbReference type="AlphaFoldDB" id="A3DKC6"/>
<dbReference type="Pfam" id="PF03787">
    <property type="entry name" value="RAMPs"/>
    <property type="match status" value="1"/>
</dbReference>
<dbReference type="Proteomes" id="UP000002145">
    <property type="component" value="Chromosome"/>
</dbReference>
<dbReference type="OrthoDB" id="482771at2"/>
<keyword evidence="1" id="KW-0051">Antiviral defense</keyword>
<dbReference type="PANTHER" id="PTHR35579">
    <property type="entry name" value="CRISPR SYSTEM CMS ENDORIBONUCLEASE CSM3"/>
    <property type="match status" value="1"/>
</dbReference>
<reference evidence="4" key="1">
    <citation type="submission" date="2007-02" db="EMBL/GenBank/DDBJ databases">
        <title>Complete sequence of Clostridium thermocellum ATCC 27405.</title>
        <authorList>
            <consortium name="US DOE Joint Genome Institute"/>
            <person name="Copeland A."/>
            <person name="Lucas S."/>
            <person name="Lapidus A."/>
            <person name="Barry K."/>
            <person name="Detter J.C."/>
            <person name="Glavina del Rio T."/>
            <person name="Hammon N."/>
            <person name="Israni S."/>
            <person name="Dalin E."/>
            <person name="Tice H."/>
            <person name="Pitluck S."/>
            <person name="Chertkov O."/>
            <person name="Brettin T."/>
            <person name="Bruce D."/>
            <person name="Han C."/>
            <person name="Tapia R."/>
            <person name="Gilna P."/>
            <person name="Schmutz J."/>
            <person name="Larimer F."/>
            <person name="Land M."/>
            <person name="Hauser L."/>
            <person name="Kyrpides N."/>
            <person name="Mikhailova N."/>
            <person name="Wu J.H.D."/>
            <person name="Newcomb M."/>
            <person name="Richardson P."/>
        </authorList>
    </citation>
    <scope>NUCLEOTIDE SEQUENCE [LARGE SCALE GENOMIC DNA]</scope>
    <source>
        <strain evidence="4">ATCC 27405 / DSM 1237 / JCM 9322 / NBRC 103400 / NCIMB 10682 / NRRL B-4536 / VPI 7372</strain>
    </source>
</reference>
<dbReference type="GeneID" id="35805549"/>
<dbReference type="HOGENOM" id="CLU_085066_0_0_9"/>
<organism evidence="3 4">
    <name type="scientific">Acetivibrio thermocellus (strain ATCC 27405 / DSM 1237 / JCM 9322 / NBRC 103400 / NCIMB 10682 / NRRL B-4536 / VPI 7372)</name>
    <name type="common">Clostridium thermocellum</name>
    <dbReference type="NCBI Taxonomy" id="203119"/>
    <lineage>
        <taxon>Bacteria</taxon>
        <taxon>Bacillati</taxon>
        <taxon>Bacillota</taxon>
        <taxon>Clostridia</taxon>
        <taxon>Eubacteriales</taxon>
        <taxon>Oscillospiraceae</taxon>
        <taxon>Acetivibrio</taxon>
    </lineage>
</organism>
<dbReference type="RefSeq" id="WP_003511809.1">
    <property type="nucleotide sequence ID" value="NC_009012.1"/>
</dbReference>
<sequence>MEEYTLKIELLTDAVFGSGNSVPGFVDADVLHDEYGFLYINGKTLKGKLGEMASVFVNILMEIDECREIAEILQKKKEELFGVAEKYSHSKLKFSDCEFSKNIKDYFKCYMKDSDIKPEEILEALTHIETQTSINYVSGVAKKNSLRNYRVINRGIVLYSSVYSPKKLDDEDKILLASACSMLRHLGSNETKGKGEVRVSLWLKEKEVTHEYIRLLEKKVKLNA</sequence>
<proteinExistence type="predicted"/>
<dbReference type="CDD" id="cd09726">
    <property type="entry name" value="RAMP_I_III"/>
    <property type="match status" value="1"/>
</dbReference>
<gene>
    <name evidence="3" type="ordered locus">Cthe_3210</name>
</gene>
<keyword evidence="4" id="KW-1185">Reference proteome</keyword>
<dbReference type="STRING" id="203119.Cthe_3210"/>
<accession>A3DKC6</accession>
<dbReference type="PANTHER" id="PTHR35579:SF3">
    <property type="entry name" value="CRISPR SYSTEM CMS ENDORIBONUCLEASE CSM3"/>
    <property type="match status" value="1"/>
</dbReference>